<proteinExistence type="predicted"/>
<accession>A0A1M3TBZ6</accession>
<dbReference type="VEuPathDB" id="FungiDB:ASPFODRAFT_62279"/>
<gene>
    <name evidence="1" type="ORF">ASPFODRAFT_62279</name>
</gene>
<sequence length="331" mass="37080">MEEALTPFLQYTEKDRWSDAPAFSLALQGPGRLSRTSPYLFHVTLQRVDEVSDHCVFAWYPQTHGFATSNGFILLHCTAQGELHQVKLPEYIIPPQLEHGHFSPYNIHKPGNTGERYVLLWPGQQYGSWNWTDKVENSKVVLPGGPFLSFTVEDNEDMPIMPTLISGAQECRPALIAKVKCCPQGQVALQDDLVLATLHVTYVPTSGSGGRPFTFNTAGLTVELWVWRDRWVNLEGFVCGGGWAFVDDPDMQVSPGRDNGFASLRPGETWSEGIWCLFKGLRLDWWVWGSREDHLETTVTIPATGNWTVREPGEQPNVFIPAAAPVDLEII</sequence>
<evidence type="ECO:0000313" key="1">
    <source>
        <dbReference type="EMBL" id="OJZ84288.1"/>
    </source>
</evidence>
<dbReference type="OrthoDB" id="4323953at2759"/>
<organism evidence="1 2">
    <name type="scientific">Aspergillus luchuensis (strain CBS 106.47)</name>
    <dbReference type="NCBI Taxonomy" id="1137211"/>
    <lineage>
        <taxon>Eukaryota</taxon>
        <taxon>Fungi</taxon>
        <taxon>Dikarya</taxon>
        <taxon>Ascomycota</taxon>
        <taxon>Pezizomycotina</taxon>
        <taxon>Eurotiomycetes</taxon>
        <taxon>Eurotiomycetidae</taxon>
        <taxon>Eurotiales</taxon>
        <taxon>Aspergillaceae</taxon>
        <taxon>Aspergillus</taxon>
        <taxon>Aspergillus subgen. Circumdati</taxon>
    </lineage>
</organism>
<dbReference type="EMBL" id="KV878244">
    <property type="protein sequence ID" value="OJZ84288.1"/>
    <property type="molecule type" value="Genomic_DNA"/>
</dbReference>
<name>A0A1M3TBZ6_ASPLC</name>
<dbReference type="Proteomes" id="UP000184063">
    <property type="component" value="Unassembled WGS sequence"/>
</dbReference>
<reference evidence="2" key="1">
    <citation type="journal article" date="2017" name="Genome Biol.">
        <title>Comparative genomics reveals high biological diversity and specific adaptations in the industrially and medically important fungal genus Aspergillus.</title>
        <authorList>
            <person name="de Vries R.P."/>
            <person name="Riley R."/>
            <person name="Wiebenga A."/>
            <person name="Aguilar-Osorio G."/>
            <person name="Amillis S."/>
            <person name="Uchima C.A."/>
            <person name="Anderluh G."/>
            <person name="Asadollahi M."/>
            <person name="Askin M."/>
            <person name="Barry K."/>
            <person name="Battaglia E."/>
            <person name="Bayram O."/>
            <person name="Benocci T."/>
            <person name="Braus-Stromeyer S.A."/>
            <person name="Caldana C."/>
            <person name="Canovas D."/>
            <person name="Cerqueira G.C."/>
            <person name="Chen F."/>
            <person name="Chen W."/>
            <person name="Choi C."/>
            <person name="Clum A."/>
            <person name="Dos Santos R.A."/>
            <person name="Damasio A.R."/>
            <person name="Diallinas G."/>
            <person name="Emri T."/>
            <person name="Fekete E."/>
            <person name="Flipphi M."/>
            <person name="Freyberg S."/>
            <person name="Gallo A."/>
            <person name="Gournas C."/>
            <person name="Habgood R."/>
            <person name="Hainaut M."/>
            <person name="Harispe M.L."/>
            <person name="Henrissat B."/>
            <person name="Hilden K.S."/>
            <person name="Hope R."/>
            <person name="Hossain A."/>
            <person name="Karabika E."/>
            <person name="Karaffa L."/>
            <person name="Karanyi Z."/>
            <person name="Krasevec N."/>
            <person name="Kuo A."/>
            <person name="Kusch H."/>
            <person name="LaButti K."/>
            <person name="Lagendijk E.L."/>
            <person name="Lapidus A."/>
            <person name="Levasseur A."/>
            <person name="Lindquist E."/>
            <person name="Lipzen A."/>
            <person name="Logrieco A.F."/>
            <person name="MacCabe A."/>
            <person name="Maekelae M.R."/>
            <person name="Malavazi I."/>
            <person name="Melin P."/>
            <person name="Meyer V."/>
            <person name="Mielnichuk N."/>
            <person name="Miskei M."/>
            <person name="Molnar A.P."/>
            <person name="Mule G."/>
            <person name="Ngan C.Y."/>
            <person name="Orejas M."/>
            <person name="Orosz E."/>
            <person name="Ouedraogo J.P."/>
            <person name="Overkamp K.M."/>
            <person name="Park H.-S."/>
            <person name="Perrone G."/>
            <person name="Piumi F."/>
            <person name="Punt P.J."/>
            <person name="Ram A.F."/>
            <person name="Ramon A."/>
            <person name="Rauscher S."/>
            <person name="Record E."/>
            <person name="Riano-Pachon D.M."/>
            <person name="Robert V."/>
            <person name="Roehrig J."/>
            <person name="Ruller R."/>
            <person name="Salamov A."/>
            <person name="Salih N.S."/>
            <person name="Samson R.A."/>
            <person name="Sandor E."/>
            <person name="Sanguinetti M."/>
            <person name="Schuetze T."/>
            <person name="Sepcic K."/>
            <person name="Shelest E."/>
            <person name="Sherlock G."/>
            <person name="Sophianopoulou V."/>
            <person name="Squina F.M."/>
            <person name="Sun H."/>
            <person name="Susca A."/>
            <person name="Todd R.B."/>
            <person name="Tsang A."/>
            <person name="Unkles S.E."/>
            <person name="van de Wiele N."/>
            <person name="van Rossen-Uffink D."/>
            <person name="Oliveira J.V."/>
            <person name="Vesth T.C."/>
            <person name="Visser J."/>
            <person name="Yu J.-H."/>
            <person name="Zhou M."/>
            <person name="Andersen M.R."/>
            <person name="Archer D.B."/>
            <person name="Baker S.E."/>
            <person name="Benoit I."/>
            <person name="Brakhage A.A."/>
            <person name="Braus G.H."/>
            <person name="Fischer R."/>
            <person name="Frisvad J.C."/>
            <person name="Goldman G.H."/>
            <person name="Houbraken J."/>
            <person name="Oakley B."/>
            <person name="Pocsi I."/>
            <person name="Scazzocchio C."/>
            <person name="Seiboth B."/>
            <person name="vanKuyk P.A."/>
            <person name="Wortman J."/>
            <person name="Dyer P.S."/>
            <person name="Grigoriev I.V."/>
        </authorList>
    </citation>
    <scope>NUCLEOTIDE SEQUENCE [LARGE SCALE GENOMIC DNA]</scope>
    <source>
        <strain evidence="2">CBS 106.47</strain>
    </source>
</reference>
<protein>
    <submittedName>
        <fullName evidence="1">Uncharacterized protein</fullName>
    </submittedName>
</protein>
<dbReference type="AlphaFoldDB" id="A0A1M3TBZ6"/>
<evidence type="ECO:0000313" key="2">
    <source>
        <dbReference type="Proteomes" id="UP000184063"/>
    </source>
</evidence>